<reference evidence="7 8" key="1">
    <citation type="submission" date="2019-10" db="EMBL/GenBank/DDBJ databases">
        <title>New species of Slilvanegrellaceae.</title>
        <authorList>
            <person name="Pitt A."/>
            <person name="Hahn M.W."/>
        </authorList>
    </citation>
    <scope>NUCLEOTIDE SEQUENCE [LARGE SCALE GENOMIC DNA]</scope>
    <source>
        <strain evidence="7 8">SP-Ram-0.45-NSY-1</strain>
    </source>
</reference>
<dbReference type="SMART" id="SM00382">
    <property type="entry name" value="AAA"/>
    <property type="match status" value="1"/>
</dbReference>
<dbReference type="GO" id="GO:0008047">
    <property type="term" value="F:enzyme activator activity"/>
    <property type="evidence" value="ECO:0007669"/>
    <property type="project" value="TreeGrafter"/>
</dbReference>
<dbReference type="OrthoDB" id="5288243at2"/>
<evidence type="ECO:0000256" key="4">
    <source>
        <dbReference type="ARBA" id="ARBA00022741"/>
    </source>
</evidence>
<keyword evidence="8" id="KW-1185">Reference proteome</keyword>
<dbReference type="Pfam" id="PF12002">
    <property type="entry name" value="MgsA_C"/>
    <property type="match status" value="1"/>
</dbReference>
<dbReference type="Gene3D" id="1.20.272.10">
    <property type="match status" value="1"/>
</dbReference>
<dbReference type="GO" id="GO:0000731">
    <property type="term" value="P:DNA synthesis involved in DNA repair"/>
    <property type="evidence" value="ECO:0007669"/>
    <property type="project" value="TreeGrafter"/>
</dbReference>
<dbReference type="SUPFAM" id="SSF52540">
    <property type="entry name" value="P-loop containing nucleoside triphosphate hydrolases"/>
    <property type="match status" value="1"/>
</dbReference>
<accession>A0A6N6VRC8</accession>
<dbReference type="PANTHER" id="PTHR13779:SF7">
    <property type="entry name" value="ATPASE WRNIP1"/>
    <property type="match status" value="1"/>
</dbReference>
<keyword evidence="5" id="KW-0067">ATP-binding</keyword>
<evidence type="ECO:0000313" key="7">
    <source>
        <dbReference type="EMBL" id="KAB8037960.1"/>
    </source>
</evidence>
<dbReference type="FunFam" id="1.20.272.10:FF:000001">
    <property type="entry name" value="Putative AAA family ATPase"/>
    <property type="match status" value="1"/>
</dbReference>
<dbReference type="InterPro" id="IPR003593">
    <property type="entry name" value="AAA+_ATPase"/>
</dbReference>
<gene>
    <name evidence="7" type="ORF">GCL60_12370</name>
</gene>
<dbReference type="RefSeq" id="WP_153421038.1">
    <property type="nucleotide sequence ID" value="NZ_WFLM01000004.1"/>
</dbReference>
<evidence type="ECO:0000259" key="6">
    <source>
        <dbReference type="SMART" id="SM00382"/>
    </source>
</evidence>
<dbReference type="InterPro" id="IPR003959">
    <property type="entry name" value="ATPase_AAA_core"/>
</dbReference>
<evidence type="ECO:0000256" key="2">
    <source>
        <dbReference type="ARBA" id="ARBA00008959"/>
    </source>
</evidence>
<evidence type="ECO:0000256" key="3">
    <source>
        <dbReference type="ARBA" id="ARBA00020776"/>
    </source>
</evidence>
<dbReference type="Pfam" id="PF00004">
    <property type="entry name" value="AAA"/>
    <property type="match status" value="1"/>
</dbReference>
<dbReference type="Gene3D" id="3.40.50.300">
    <property type="entry name" value="P-loop containing nucleotide triphosphate hydrolases"/>
    <property type="match status" value="1"/>
</dbReference>
<proteinExistence type="inferred from homology"/>
<feature type="domain" description="AAA+ ATPase" evidence="6">
    <location>
        <begin position="45"/>
        <end position="157"/>
    </location>
</feature>
<comment type="caution">
    <text evidence="7">The sequence shown here is derived from an EMBL/GenBank/DDBJ whole genome shotgun (WGS) entry which is preliminary data.</text>
</comment>
<dbReference type="GO" id="GO:0003677">
    <property type="term" value="F:DNA binding"/>
    <property type="evidence" value="ECO:0007669"/>
    <property type="project" value="InterPro"/>
</dbReference>
<sequence>MSINDNLSNILLAEKLRPTLKEQNYLLGSAKKIWERDLHQWRNTHKFHLILWGPPGSGKTTLAKLLGESCGLPFISLSAVRDGVKEIRAAVAGNALTPIVFIDEIHRLSRSQQDSLLPILEYSEAWIIGATTESPTTALSAPILSRIRCIYVSALKENEILEGLIHGFTFIKNIEKNILENKDQDYLKYIENECLPKIAKMSGGDLRFSLNLLENIIHCKNKEEENDVFNNSLKSFSDKNHYDYISAMIKSMRGSDPDAALFYAITSLDKGEDPLFIIRRCIIFASEDIGNADPQALILATSAYKAIEYVGMPEGRIPLAQCVTYLASTHKSNKAYKAIDKVRNWRIHAEENGLSIQPPVELTIKGKDKYKYPHNYENSFVMFDYLPESISNIKKKEKVAAYLPTDYGIESRFKLRLSELWRKITK</sequence>
<dbReference type="GO" id="GO:0005524">
    <property type="term" value="F:ATP binding"/>
    <property type="evidence" value="ECO:0007669"/>
    <property type="project" value="UniProtKB-KW"/>
</dbReference>
<organism evidence="7 8">
    <name type="scientific">Silvanigrella paludirubra</name>
    <dbReference type="NCBI Taxonomy" id="2499159"/>
    <lineage>
        <taxon>Bacteria</taxon>
        <taxon>Pseudomonadati</taxon>
        <taxon>Bdellovibrionota</taxon>
        <taxon>Oligoflexia</taxon>
        <taxon>Silvanigrellales</taxon>
        <taxon>Silvanigrellaceae</taxon>
        <taxon>Silvanigrella</taxon>
    </lineage>
</organism>
<keyword evidence="4" id="KW-0547">Nucleotide-binding</keyword>
<dbReference type="AlphaFoldDB" id="A0A6N6VRC8"/>
<comment type="function">
    <text evidence="1">DNA-dependent ATPase that plays important roles in cellular responses to stalled DNA replication processes.</text>
</comment>
<dbReference type="InterPro" id="IPR008921">
    <property type="entry name" value="DNA_pol3_clamp-load_cplx_C"/>
</dbReference>
<dbReference type="Pfam" id="PF16193">
    <property type="entry name" value="AAA_assoc_2"/>
    <property type="match status" value="1"/>
</dbReference>
<evidence type="ECO:0000256" key="5">
    <source>
        <dbReference type="ARBA" id="ARBA00022840"/>
    </source>
</evidence>
<dbReference type="InterPro" id="IPR032423">
    <property type="entry name" value="AAA_assoc_2"/>
</dbReference>
<dbReference type="InterPro" id="IPR021886">
    <property type="entry name" value="MgsA_C"/>
</dbReference>
<dbReference type="InterPro" id="IPR051314">
    <property type="entry name" value="AAA_ATPase_RarA/MGS1/WRNIP1"/>
</dbReference>
<evidence type="ECO:0000313" key="8">
    <source>
        <dbReference type="Proteomes" id="UP000437748"/>
    </source>
</evidence>
<dbReference type="SUPFAM" id="SSF48019">
    <property type="entry name" value="post-AAA+ oligomerization domain-like"/>
    <property type="match status" value="1"/>
</dbReference>
<dbReference type="InterPro" id="IPR027417">
    <property type="entry name" value="P-loop_NTPase"/>
</dbReference>
<protein>
    <recommendedName>
        <fullName evidence="3">Replication-associated recombination protein A</fullName>
    </recommendedName>
</protein>
<name>A0A6N6VRC8_9BACT</name>
<evidence type="ECO:0000256" key="1">
    <source>
        <dbReference type="ARBA" id="ARBA00002393"/>
    </source>
</evidence>
<dbReference type="GO" id="GO:0016887">
    <property type="term" value="F:ATP hydrolysis activity"/>
    <property type="evidence" value="ECO:0007669"/>
    <property type="project" value="InterPro"/>
</dbReference>
<dbReference type="GO" id="GO:0006261">
    <property type="term" value="P:DNA-templated DNA replication"/>
    <property type="evidence" value="ECO:0007669"/>
    <property type="project" value="TreeGrafter"/>
</dbReference>
<dbReference type="Gene3D" id="1.10.3710.10">
    <property type="entry name" value="DNA polymerase III clamp loader subunits, C-terminal domain"/>
    <property type="match status" value="1"/>
</dbReference>
<dbReference type="GO" id="GO:0017116">
    <property type="term" value="F:single-stranded DNA helicase activity"/>
    <property type="evidence" value="ECO:0007669"/>
    <property type="project" value="TreeGrafter"/>
</dbReference>
<dbReference type="CDD" id="cd00009">
    <property type="entry name" value="AAA"/>
    <property type="match status" value="1"/>
</dbReference>
<dbReference type="EMBL" id="WFLM01000004">
    <property type="protein sequence ID" value="KAB8037960.1"/>
    <property type="molecule type" value="Genomic_DNA"/>
</dbReference>
<comment type="similarity">
    <text evidence="2">Belongs to the AAA ATPase family. RarA/MGS1/WRNIP1 subfamily.</text>
</comment>
<dbReference type="Proteomes" id="UP000437748">
    <property type="component" value="Unassembled WGS sequence"/>
</dbReference>
<dbReference type="PANTHER" id="PTHR13779">
    <property type="entry name" value="WERNER HELICASE-INTERACTING PROTEIN 1 FAMILY MEMBER"/>
    <property type="match status" value="1"/>
</dbReference>